<dbReference type="InterPro" id="IPR007963">
    <property type="entry name" value="Peptidase_M61_catalytic"/>
</dbReference>
<dbReference type="InterPro" id="IPR027268">
    <property type="entry name" value="Peptidase_M4/M1_CTD_sf"/>
</dbReference>
<dbReference type="SMART" id="SM00228">
    <property type="entry name" value="PDZ"/>
    <property type="match status" value="1"/>
</dbReference>
<dbReference type="Proteomes" id="UP000427716">
    <property type="component" value="Chromosome"/>
</dbReference>
<dbReference type="Pfam" id="PF05299">
    <property type="entry name" value="Peptidase_M61"/>
    <property type="match status" value="1"/>
</dbReference>
<dbReference type="InterPro" id="IPR001478">
    <property type="entry name" value="PDZ"/>
</dbReference>
<dbReference type="RefSeq" id="WP_156574960.1">
    <property type="nucleotide sequence ID" value="NZ_CP046415.1"/>
</dbReference>
<evidence type="ECO:0000259" key="1">
    <source>
        <dbReference type="SMART" id="SM00228"/>
    </source>
</evidence>
<sequence>MSQSAAVADAAPRNVSGVEPFYRIEFSGYHSRYLDVTLRLPASDQGYRLSLPAWIPGSYLVRDFARHLVGKHAEDVHGRPVAITPVDQQTWDLAPSDAAVAVHYRVYCADFSVRSAHVDSSHVFFNGTSVFLRVHGAEQARHEVVIDGRDLPGDWRVATTLPAIAVDERGFGDFAAAGYEALIDHPVEIADFVERQFTAGGVLHRMVFTNALPETDFDRIASDVARICETEIELFDGAPFDEYLFLVALDESGFGGLEHRDSTALIFPRGHLPSVTAGGVSKEYQRFLSLCAHEYFHNWNVKRIRPAAFAGLPLDRPAHTRLLWVFEGFTSYFDDWLVRHAGLIDETQYLAALEETINRAMRGKGWSRQTLEESSFYAWTRFYQQDANAVNAIVSYYTRGAIVALMLDLMLRERGASLMDVMRRLWEHHGEEPLAEGERVEALIEEAMGEPMAAFFDRALRSTETLDVAGLLARVGVAMVPRAEQAGPDAGVRVDQRDPQAARVALVFEDRPGAAAGLAVDDRIIAIDGFAVNGANWAERIARHRAGDRLALHVFRQGRLLTMTLTLAPECLNQHRLERAAGDIKTEARFADWLAPRATTA</sequence>
<dbReference type="KEGG" id="ghl:GM160_10325"/>
<evidence type="ECO:0000313" key="3">
    <source>
        <dbReference type="Proteomes" id="UP000427716"/>
    </source>
</evidence>
<dbReference type="Gene3D" id="1.10.390.10">
    <property type="entry name" value="Neutral Protease Domain 2"/>
    <property type="match status" value="1"/>
</dbReference>
<evidence type="ECO:0000313" key="2">
    <source>
        <dbReference type="EMBL" id="QGT79252.1"/>
    </source>
</evidence>
<dbReference type="SUPFAM" id="SSF55486">
    <property type="entry name" value="Metalloproteases ('zincins'), catalytic domain"/>
    <property type="match status" value="1"/>
</dbReference>
<protein>
    <submittedName>
        <fullName evidence="2">PDZ domain-containing protein</fullName>
    </submittedName>
</protein>
<dbReference type="Pfam" id="PF13180">
    <property type="entry name" value="PDZ_2"/>
    <property type="match status" value="1"/>
</dbReference>
<dbReference type="InterPro" id="IPR036034">
    <property type="entry name" value="PDZ_sf"/>
</dbReference>
<dbReference type="EMBL" id="CP046415">
    <property type="protein sequence ID" value="QGT79252.1"/>
    <property type="molecule type" value="Genomic_DNA"/>
</dbReference>
<reference evidence="2 3" key="1">
    <citation type="submission" date="2019-11" db="EMBL/GenBank/DDBJ databases">
        <authorList>
            <person name="Zhang J."/>
            <person name="Sun C."/>
        </authorList>
    </citation>
    <scope>NUCLEOTIDE SEQUENCE [LARGE SCALE GENOMIC DNA]</scope>
    <source>
        <strain evidence="3">sp2</strain>
    </source>
</reference>
<dbReference type="PIRSF" id="PIRSF016493">
    <property type="entry name" value="Glycyl_aminpptds"/>
    <property type="match status" value="1"/>
</dbReference>
<dbReference type="Pfam" id="PF17899">
    <property type="entry name" value="Peptidase_M61_N"/>
    <property type="match status" value="1"/>
</dbReference>
<accession>A0A6I6DBX3</accession>
<gene>
    <name evidence="2" type="ORF">GM160_10325</name>
</gene>
<name>A0A6I6DBX3_9GAMM</name>
<dbReference type="AlphaFoldDB" id="A0A6I6DBX3"/>
<feature type="domain" description="PDZ" evidence="1">
    <location>
        <begin position="473"/>
        <end position="558"/>
    </location>
</feature>
<dbReference type="Gene3D" id="2.30.42.10">
    <property type="match status" value="1"/>
</dbReference>
<dbReference type="InterPro" id="IPR040756">
    <property type="entry name" value="Peptidase_M61_N"/>
</dbReference>
<organism evidence="2 3">
    <name type="scientific">Guyparkeria halophila</name>
    <dbReference type="NCBI Taxonomy" id="47960"/>
    <lineage>
        <taxon>Bacteria</taxon>
        <taxon>Pseudomonadati</taxon>
        <taxon>Pseudomonadota</taxon>
        <taxon>Gammaproteobacteria</taxon>
        <taxon>Chromatiales</taxon>
        <taxon>Thioalkalibacteraceae</taxon>
        <taxon>Guyparkeria</taxon>
    </lineage>
</organism>
<keyword evidence="3" id="KW-1185">Reference proteome</keyword>
<dbReference type="SUPFAM" id="SSF50156">
    <property type="entry name" value="PDZ domain-like"/>
    <property type="match status" value="1"/>
</dbReference>
<proteinExistence type="predicted"/>
<dbReference type="InterPro" id="IPR024191">
    <property type="entry name" value="Peptidase_M61"/>
</dbReference>
<dbReference type="Gene3D" id="2.60.40.3650">
    <property type="match status" value="1"/>
</dbReference>